<comment type="catalytic activity">
    <reaction evidence="7 8">
        <text>(R)-pantoate + beta-alanine + ATP = (R)-pantothenate + AMP + diphosphate + H(+)</text>
        <dbReference type="Rhea" id="RHEA:10912"/>
        <dbReference type="ChEBI" id="CHEBI:15378"/>
        <dbReference type="ChEBI" id="CHEBI:15980"/>
        <dbReference type="ChEBI" id="CHEBI:29032"/>
        <dbReference type="ChEBI" id="CHEBI:30616"/>
        <dbReference type="ChEBI" id="CHEBI:33019"/>
        <dbReference type="ChEBI" id="CHEBI:57966"/>
        <dbReference type="ChEBI" id="CHEBI:456215"/>
        <dbReference type="EC" id="6.3.2.1"/>
    </reaction>
</comment>
<evidence type="ECO:0000256" key="2">
    <source>
        <dbReference type="ARBA" id="ARBA00009256"/>
    </source>
</evidence>
<keyword evidence="5 8" id="KW-0547">Nucleotide-binding</keyword>
<feature type="active site" description="Proton donor" evidence="8">
    <location>
        <position position="37"/>
    </location>
</feature>
<gene>
    <name evidence="8" type="primary">panC</name>
    <name evidence="9" type="ORF">HYY20_13650</name>
</gene>
<feature type="binding site" evidence="8">
    <location>
        <position position="176"/>
    </location>
    <ligand>
        <name>ATP</name>
        <dbReference type="ChEBI" id="CHEBI:30616"/>
    </ligand>
</feature>
<evidence type="ECO:0000256" key="6">
    <source>
        <dbReference type="ARBA" id="ARBA00022840"/>
    </source>
</evidence>
<dbReference type="SUPFAM" id="SSF52374">
    <property type="entry name" value="Nucleotidylyl transferase"/>
    <property type="match status" value="1"/>
</dbReference>
<comment type="subcellular location">
    <subcellularLocation>
        <location evidence="8">Cytoplasm</location>
    </subcellularLocation>
</comment>
<evidence type="ECO:0000256" key="7">
    <source>
        <dbReference type="ARBA" id="ARBA00048258"/>
    </source>
</evidence>
<evidence type="ECO:0000313" key="10">
    <source>
        <dbReference type="Proteomes" id="UP000769766"/>
    </source>
</evidence>
<dbReference type="PANTHER" id="PTHR21299:SF1">
    <property type="entry name" value="PANTOATE--BETA-ALANINE LIGASE"/>
    <property type="match status" value="1"/>
</dbReference>
<evidence type="ECO:0000256" key="8">
    <source>
        <dbReference type="HAMAP-Rule" id="MF_00158"/>
    </source>
</evidence>
<comment type="caution">
    <text evidence="9">The sequence shown here is derived from an EMBL/GenBank/DDBJ whole genome shotgun (WGS) entry which is preliminary data.</text>
</comment>
<keyword evidence="8" id="KW-0963">Cytoplasm</keyword>
<comment type="miscellaneous">
    <text evidence="8">The reaction proceeds by a bi uni uni bi ping pong mechanism.</text>
</comment>
<evidence type="ECO:0000256" key="3">
    <source>
        <dbReference type="ARBA" id="ARBA00022598"/>
    </source>
</evidence>
<dbReference type="GO" id="GO:0015940">
    <property type="term" value="P:pantothenate biosynthetic process"/>
    <property type="evidence" value="ECO:0007669"/>
    <property type="project" value="UniProtKB-UniRule"/>
</dbReference>
<comment type="similarity">
    <text evidence="2 8">Belongs to the pantothenate synthetase family.</text>
</comment>
<dbReference type="Gene3D" id="3.40.50.620">
    <property type="entry name" value="HUPs"/>
    <property type="match status" value="1"/>
</dbReference>
<dbReference type="FunFam" id="3.40.50.620:FF:000013">
    <property type="entry name" value="Pantothenate synthetase"/>
    <property type="match status" value="1"/>
</dbReference>
<dbReference type="GO" id="GO:0004592">
    <property type="term" value="F:pantoate-beta-alanine ligase activity"/>
    <property type="evidence" value="ECO:0007669"/>
    <property type="project" value="UniProtKB-UniRule"/>
</dbReference>
<keyword evidence="3 8" id="KW-0436">Ligase</keyword>
<dbReference type="GO" id="GO:0005524">
    <property type="term" value="F:ATP binding"/>
    <property type="evidence" value="ECO:0007669"/>
    <property type="project" value="UniProtKB-KW"/>
</dbReference>
<dbReference type="EMBL" id="JACPRF010000414">
    <property type="protein sequence ID" value="MBI2877915.1"/>
    <property type="molecule type" value="Genomic_DNA"/>
</dbReference>
<comment type="subunit">
    <text evidence="8">Homodimer.</text>
</comment>
<dbReference type="Gene3D" id="3.30.1300.10">
    <property type="entry name" value="Pantoate-beta-alanine ligase, C-terminal domain"/>
    <property type="match status" value="1"/>
</dbReference>
<name>A0A932G253_UNCTE</name>
<dbReference type="CDD" id="cd00560">
    <property type="entry name" value="PanC"/>
    <property type="match status" value="1"/>
</dbReference>
<accession>A0A932G253</accession>
<dbReference type="EC" id="6.3.2.1" evidence="8"/>
<evidence type="ECO:0000256" key="5">
    <source>
        <dbReference type="ARBA" id="ARBA00022741"/>
    </source>
</evidence>
<organism evidence="9 10">
    <name type="scientific">Tectimicrobiota bacterium</name>
    <dbReference type="NCBI Taxonomy" id="2528274"/>
    <lineage>
        <taxon>Bacteria</taxon>
        <taxon>Pseudomonadati</taxon>
        <taxon>Nitrospinota/Tectimicrobiota group</taxon>
        <taxon>Candidatus Tectimicrobiota</taxon>
    </lineage>
</organism>
<feature type="binding site" evidence="8">
    <location>
        <position position="61"/>
    </location>
    <ligand>
        <name>beta-alanine</name>
        <dbReference type="ChEBI" id="CHEBI:57966"/>
    </ligand>
</feature>
<dbReference type="FunFam" id="3.30.1300.10:FF:000001">
    <property type="entry name" value="Pantothenate synthetase"/>
    <property type="match status" value="1"/>
</dbReference>
<feature type="binding site" evidence="8">
    <location>
        <begin position="184"/>
        <end position="187"/>
    </location>
    <ligand>
        <name>ATP</name>
        <dbReference type="ChEBI" id="CHEBI:30616"/>
    </ligand>
</feature>
<sequence>MEIIENPQRMQARANQLRAEGKTIGFVPTMGYLHEGHLSLMQRARQECQVSVLSIFVNPTQFGPTEDLDRYPRDMEGDLQKAASQQVDLVYLPSTRDMYPEGFRAYVTVEELSEKLCGASRPGHFRGVATVVLKLFNLVKPHRADFGEKDYQQLTILRKMVEDLNLDLEIVGMPTVREHDGLAMSSRNSYLSAEERRSALSLSRALRQAQEMVGQGERSAAFLREEIRRIIEGEPATSIDYVAVCHPLNLKDLERIEDRALIALAVKVGNTRLIDNCVVEVPR</sequence>
<feature type="binding site" evidence="8">
    <location>
        <begin position="147"/>
        <end position="150"/>
    </location>
    <ligand>
        <name>ATP</name>
        <dbReference type="ChEBI" id="CHEBI:30616"/>
    </ligand>
</feature>
<dbReference type="InterPro" id="IPR014729">
    <property type="entry name" value="Rossmann-like_a/b/a_fold"/>
</dbReference>
<dbReference type="InterPro" id="IPR003721">
    <property type="entry name" value="Pantoate_ligase"/>
</dbReference>
<dbReference type="NCBIfam" id="TIGR00018">
    <property type="entry name" value="panC"/>
    <property type="match status" value="1"/>
</dbReference>
<dbReference type="AlphaFoldDB" id="A0A932G253"/>
<dbReference type="HAMAP" id="MF_00158">
    <property type="entry name" value="PanC"/>
    <property type="match status" value="1"/>
</dbReference>
<protein>
    <recommendedName>
        <fullName evidence="8">Pantothenate synthetase</fullName>
        <shortName evidence="8">PS</shortName>
        <ecNumber evidence="8">6.3.2.1</ecNumber>
    </recommendedName>
    <alternativeName>
        <fullName evidence="8">Pantoate--beta-alanine ligase</fullName>
    </alternativeName>
    <alternativeName>
        <fullName evidence="8">Pantoate-activating enzyme</fullName>
    </alternativeName>
</protein>
<evidence type="ECO:0000313" key="9">
    <source>
        <dbReference type="EMBL" id="MBI2877915.1"/>
    </source>
</evidence>
<feature type="binding site" evidence="8">
    <location>
        <position position="61"/>
    </location>
    <ligand>
        <name>(R)-pantoate</name>
        <dbReference type="ChEBI" id="CHEBI:15980"/>
    </ligand>
</feature>
<comment type="function">
    <text evidence="8">Catalyzes the condensation of pantoate with beta-alanine in an ATP-dependent reaction via a pantoyl-adenylate intermediate.</text>
</comment>
<evidence type="ECO:0000256" key="1">
    <source>
        <dbReference type="ARBA" id="ARBA00004990"/>
    </source>
</evidence>
<keyword evidence="4 8" id="KW-0566">Pantothenate biosynthesis</keyword>
<dbReference type="PANTHER" id="PTHR21299">
    <property type="entry name" value="CYTIDYLATE KINASE/PANTOATE-BETA-ALANINE LIGASE"/>
    <property type="match status" value="1"/>
</dbReference>
<dbReference type="Pfam" id="PF02569">
    <property type="entry name" value="Pantoate_ligase"/>
    <property type="match status" value="1"/>
</dbReference>
<proteinExistence type="inferred from homology"/>
<dbReference type="Proteomes" id="UP000769766">
    <property type="component" value="Unassembled WGS sequence"/>
</dbReference>
<keyword evidence="6 8" id="KW-0067">ATP-binding</keyword>
<evidence type="ECO:0000256" key="4">
    <source>
        <dbReference type="ARBA" id="ARBA00022655"/>
    </source>
</evidence>
<comment type="pathway">
    <text evidence="1 8">Cofactor biosynthesis; (R)-pantothenate biosynthesis; (R)-pantothenate from (R)-pantoate and beta-alanine: step 1/1.</text>
</comment>
<reference evidence="9" key="1">
    <citation type="submission" date="2020-07" db="EMBL/GenBank/DDBJ databases">
        <title>Huge and variable diversity of episymbiotic CPR bacteria and DPANN archaea in groundwater ecosystems.</title>
        <authorList>
            <person name="He C.Y."/>
            <person name="Keren R."/>
            <person name="Whittaker M."/>
            <person name="Farag I.F."/>
            <person name="Doudna J."/>
            <person name="Cate J.H.D."/>
            <person name="Banfield J.F."/>
        </authorList>
    </citation>
    <scope>NUCLEOTIDE SEQUENCE</scope>
    <source>
        <strain evidence="9">NC_groundwater_672_Ag_B-0.1um_62_36</strain>
    </source>
</reference>
<feature type="binding site" evidence="8">
    <location>
        <position position="153"/>
    </location>
    <ligand>
        <name>(R)-pantoate</name>
        <dbReference type="ChEBI" id="CHEBI:15980"/>
    </ligand>
</feature>
<feature type="binding site" evidence="8">
    <location>
        <begin position="30"/>
        <end position="37"/>
    </location>
    <ligand>
        <name>ATP</name>
        <dbReference type="ChEBI" id="CHEBI:30616"/>
    </ligand>
</feature>
<dbReference type="InterPro" id="IPR042176">
    <property type="entry name" value="Pantoate_ligase_C"/>
</dbReference>
<dbReference type="GO" id="GO:0005829">
    <property type="term" value="C:cytosol"/>
    <property type="evidence" value="ECO:0007669"/>
    <property type="project" value="TreeGrafter"/>
</dbReference>